<reference evidence="2 3" key="1">
    <citation type="submission" date="2023-07" db="EMBL/GenBank/DDBJ databases">
        <title>Genomic Encyclopedia of Type Strains, Phase IV (KMG-IV): sequencing the most valuable type-strain genomes for metagenomic binning, comparative biology and taxonomic classification.</title>
        <authorList>
            <person name="Goeker M."/>
        </authorList>
    </citation>
    <scope>NUCLEOTIDE SEQUENCE [LARGE SCALE GENOMIC DNA]</scope>
    <source>
        <strain evidence="2 3">B6-8</strain>
    </source>
</reference>
<keyword evidence="3" id="KW-1185">Reference proteome</keyword>
<feature type="domain" description="Hydantoinase B/oxoprolinase" evidence="1">
    <location>
        <begin position="1"/>
        <end position="331"/>
    </location>
</feature>
<proteinExistence type="predicted"/>
<dbReference type="InterPro" id="IPR003692">
    <property type="entry name" value="Hydantoinase_B"/>
</dbReference>
<evidence type="ECO:0000313" key="2">
    <source>
        <dbReference type="EMBL" id="MDQ0438095.1"/>
    </source>
</evidence>
<sequence length="475" mass="50635">MSDTVARTARSKGLAEGRRYAVAALTGAPRIAAQVQFDASHSYLIRASAAALIDYFAFDLADGDIVVVGDPYSGGSTPQVLTFLAPFFHEGELVLFPAIRAELADLAGEYPGTLHPTASETWQEAIRVTPVKLYRNGVLQRDILRFLLRNSRAADLVRSDIEAIVSALRAAGRNLDTLLRDRGRQAVEGAIDDAIDHGRRLVGTYLSRWNGMERAGATTIERIGSNPIALKLRLSAEGGTLLADFVGSNPQVAEPYNITRWHVRGYVLVAAVAEMLDDVALNDGVLDRLEVRAERGSIVDPILPSATGLSDLVTGHAVAGLVRAMLQGDGDGMAPIDGPAPAIVLFAPIGSREDNPPFALDPGFAISGAGWGSPVLAGHRLLPSAEILEARDGFEVLFRERSPMGAIDVLVRNRRGDLEAAAIVPQRSGHACGALVLVEGDRETPLDCVTGGPIPDGALLRFTYPRYAGDLDDET</sequence>
<dbReference type="Pfam" id="PF02538">
    <property type="entry name" value="Hydantoinase_B"/>
    <property type="match status" value="1"/>
</dbReference>
<accession>A0ABU0H704</accession>
<name>A0ABU0H704_9HYPH</name>
<dbReference type="PANTHER" id="PTHR11365:SF23">
    <property type="entry name" value="HYPOTHETICAL 5-OXOPROLINASE (EUROFUNG)-RELATED"/>
    <property type="match status" value="1"/>
</dbReference>
<dbReference type="Proteomes" id="UP001241603">
    <property type="component" value="Unassembled WGS sequence"/>
</dbReference>
<keyword evidence="2" id="KW-0378">Hydrolase</keyword>
<evidence type="ECO:0000259" key="1">
    <source>
        <dbReference type="Pfam" id="PF02538"/>
    </source>
</evidence>
<dbReference type="EMBL" id="JAUSVO010000003">
    <property type="protein sequence ID" value="MDQ0438095.1"/>
    <property type="molecule type" value="Genomic_DNA"/>
</dbReference>
<organism evidence="2 3">
    <name type="scientific">Kaistia dalseonensis</name>
    <dbReference type="NCBI Taxonomy" id="410840"/>
    <lineage>
        <taxon>Bacteria</taxon>
        <taxon>Pseudomonadati</taxon>
        <taxon>Pseudomonadota</taxon>
        <taxon>Alphaproteobacteria</taxon>
        <taxon>Hyphomicrobiales</taxon>
        <taxon>Kaistiaceae</taxon>
        <taxon>Kaistia</taxon>
    </lineage>
</organism>
<dbReference type="GO" id="GO:0047423">
    <property type="term" value="F:N-methylhydantoinase (ATP-hydrolyzing) activity"/>
    <property type="evidence" value="ECO:0007669"/>
    <property type="project" value="UniProtKB-EC"/>
</dbReference>
<dbReference type="EC" id="3.5.2.14" evidence="2"/>
<dbReference type="InterPro" id="IPR045079">
    <property type="entry name" value="Oxoprolinase-like"/>
</dbReference>
<gene>
    <name evidence="2" type="ORF">QO014_002487</name>
</gene>
<dbReference type="PANTHER" id="PTHR11365">
    <property type="entry name" value="5-OXOPROLINASE RELATED"/>
    <property type="match status" value="1"/>
</dbReference>
<protein>
    <submittedName>
        <fullName evidence="2">N-methylhydantoinase B</fullName>
        <ecNumber evidence="2">3.5.2.14</ecNumber>
    </submittedName>
</protein>
<comment type="caution">
    <text evidence="2">The sequence shown here is derived from an EMBL/GenBank/DDBJ whole genome shotgun (WGS) entry which is preliminary data.</text>
</comment>
<evidence type="ECO:0000313" key="3">
    <source>
        <dbReference type="Proteomes" id="UP001241603"/>
    </source>
</evidence>